<evidence type="ECO:0000313" key="2">
    <source>
        <dbReference type="Proteomes" id="UP000317893"/>
    </source>
</evidence>
<dbReference type="Proteomes" id="UP000317893">
    <property type="component" value="Unassembled WGS sequence"/>
</dbReference>
<dbReference type="InterPro" id="IPR037143">
    <property type="entry name" value="4-PPantetheinyl_Trfase_dom_sf"/>
</dbReference>
<accession>A0A542DV77</accession>
<dbReference type="RefSeq" id="WP_141845676.1">
    <property type="nucleotide sequence ID" value="NZ_BAAAPR010000018.1"/>
</dbReference>
<name>A0A542DV77_9MICO</name>
<sequence>MSGRDAEGSVVVVVEAVAPRGVGPGDLAGLSDGERARVAEASSWVAVSRAAGYRLVRAVLGERLGTRPGAVRLDRTCPGCGRAHGRIRVLDDPALSVSVSRAGRPPGAGTPARVGPPVVAVAVTRLAPVGLDLAWAGEPDFAGFDDVARHPEDGGLDAAVLWARKEASLKAVGSGLTIDPASFPAPRPGAVTRLGPDDAPVVVSDLDPDRLTALVGGRGVVPPLVGAVALCRPDPSVPVDLTQRRAA</sequence>
<gene>
    <name evidence="1" type="ORF">FB458_0012</name>
</gene>
<keyword evidence="1" id="KW-0808">Transferase</keyword>
<dbReference type="GO" id="GO:0000287">
    <property type="term" value="F:magnesium ion binding"/>
    <property type="evidence" value="ECO:0007669"/>
    <property type="project" value="InterPro"/>
</dbReference>
<comment type="caution">
    <text evidence="1">The sequence shown here is derived from an EMBL/GenBank/DDBJ whole genome shotgun (WGS) entry which is preliminary data.</text>
</comment>
<protein>
    <submittedName>
        <fullName evidence="1">Phosphopantetheinyl transferase</fullName>
    </submittedName>
</protein>
<keyword evidence="2" id="KW-1185">Reference proteome</keyword>
<reference evidence="1 2" key="1">
    <citation type="submission" date="2019-06" db="EMBL/GenBank/DDBJ databases">
        <title>Sequencing the genomes of 1000 actinobacteria strains.</title>
        <authorList>
            <person name="Klenk H.-P."/>
        </authorList>
    </citation>
    <scope>NUCLEOTIDE SEQUENCE [LARGE SCALE GENOMIC DNA]</scope>
    <source>
        <strain evidence="1 2">DSM 18607</strain>
    </source>
</reference>
<dbReference type="EMBL" id="VFMN01000001">
    <property type="protein sequence ID" value="TQJ06968.1"/>
    <property type="molecule type" value="Genomic_DNA"/>
</dbReference>
<dbReference type="GO" id="GO:0008897">
    <property type="term" value="F:holo-[acyl-carrier-protein] synthase activity"/>
    <property type="evidence" value="ECO:0007669"/>
    <property type="project" value="InterPro"/>
</dbReference>
<dbReference type="AlphaFoldDB" id="A0A542DV77"/>
<evidence type="ECO:0000313" key="1">
    <source>
        <dbReference type="EMBL" id="TQJ06968.1"/>
    </source>
</evidence>
<organism evidence="1 2">
    <name type="scientific">Lapillicoccus jejuensis</name>
    <dbReference type="NCBI Taxonomy" id="402171"/>
    <lineage>
        <taxon>Bacteria</taxon>
        <taxon>Bacillati</taxon>
        <taxon>Actinomycetota</taxon>
        <taxon>Actinomycetes</taxon>
        <taxon>Micrococcales</taxon>
        <taxon>Intrasporangiaceae</taxon>
        <taxon>Lapillicoccus</taxon>
    </lineage>
</organism>
<dbReference type="SUPFAM" id="SSF56214">
    <property type="entry name" value="4'-phosphopantetheinyl transferase"/>
    <property type="match status" value="1"/>
</dbReference>
<dbReference type="OrthoDB" id="190168at2"/>
<proteinExistence type="predicted"/>